<dbReference type="SUPFAM" id="SSF53244">
    <property type="entry name" value="MurD-like peptide ligases, peptide-binding domain"/>
    <property type="match status" value="1"/>
</dbReference>
<comment type="cofactor">
    <cofactor evidence="17">
        <name>a monovalent cation</name>
        <dbReference type="ChEBI" id="CHEBI:60242"/>
    </cofactor>
    <text evidence="17">A monovalent cation.</text>
</comment>
<comment type="function">
    <text evidence="17">Catalyzes conversion of folates to polyglutamate derivatives allowing concentration of folate compounds in the cell and the intracellular retention of these cofactors, which are important substrates for most of the folate-dependent enzymes that are involved in one-carbon transfer reactions involved in purine, pyrimidine and amino acid synthesis.</text>
</comment>
<evidence type="ECO:0000256" key="15">
    <source>
        <dbReference type="ARBA" id="ARBA00023136"/>
    </source>
</evidence>
<evidence type="ECO:0000256" key="4">
    <source>
        <dbReference type="ARBA" id="ARBA00005150"/>
    </source>
</evidence>
<comment type="similarity">
    <text evidence="5 17">Belongs to the folylpolyglutamate synthase family.</text>
</comment>
<dbReference type="PhylomeDB" id="B4NDU2"/>
<evidence type="ECO:0000256" key="1">
    <source>
        <dbReference type="ARBA" id="ARBA00004273"/>
    </source>
</evidence>
<keyword evidence="8 17" id="KW-0436">Ligase</keyword>
<keyword evidence="14" id="KW-0496">Mitochondrion</keyword>
<dbReference type="UniPathway" id="UPA00850"/>
<dbReference type="InterPro" id="IPR036615">
    <property type="entry name" value="Mur_ligase_C_dom_sf"/>
</dbReference>
<evidence type="ECO:0000256" key="13">
    <source>
        <dbReference type="ARBA" id="ARBA00022842"/>
    </source>
</evidence>
<dbReference type="InterPro" id="IPR023600">
    <property type="entry name" value="Folylpolyglutamate_synth_euk"/>
</dbReference>
<dbReference type="eggNOG" id="KOG2525">
    <property type="taxonomic scope" value="Eukaryota"/>
</dbReference>
<dbReference type="SUPFAM" id="SSF53623">
    <property type="entry name" value="MurD-like peptide ligases, catalytic domain"/>
    <property type="match status" value="1"/>
</dbReference>
<comment type="subcellular location">
    <subcellularLocation>
        <location evidence="3">Cytoplasm</location>
    </subcellularLocation>
    <subcellularLocation>
        <location evidence="1">Mitochondrion inner membrane</location>
    </subcellularLocation>
    <subcellularLocation>
        <location evidence="2">Mitochondrion matrix</location>
    </subcellularLocation>
</comment>
<name>B4NDU2_DROWI</name>
<dbReference type="PROSITE" id="PS01012">
    <property type="entry name" value="FOLYLPOLYGLU_SYNT_2"/>
    <property type="match status" value="1"/>
</dbReference>
<dbReference type="EC" id="6.3.2.17" evidence="17"/>
<evidence type="ECO:0000313" key="21">
    <source>
        <dbReference type="Proteomes" id="UP000007798"/>
    </source>
</evidence>
<evidence type="ECO:0000256" key="19">
    <source>
        <dbReference type="PIRSR" id="PIRSR038895-2"/>
    </source>
</evidence>
<dbReference type="GO" id="GO:0005524">
    <property type="term" value="F:ATP binding"/>
    <property type="evidence" value="ECO:0007669"/>
    <property type="project" value="UniProtKB-KW"/>
</dbReference>
<dbReference type="GO" id="GO:0004326">
    <property type="term" value="F:tetrahydrofolylpolyglutamate synthase activity"/>
    <property type="evidence" value="ECO:0007669"/>
    <property type="project" value="UniProtKB-EC"/>
</dbReference>
<dbReference type="Gene3D" id="3.40.1190.10">
    <property type="entry name" value="Mur-like, catalytic domain"/>
    <property type="match status" value="1"/>
</dbReference>
<dbReference type="GO" id="GO:0005743">
    <property type="term" value="C:mitochondrial inner membrane"/>
    <property type="evidence" value="ECO:0007669"/>
    <property type="project" value="UniProtKB-SubCell"/>
</dbReference>
<keyword evidence="7 17" id="KW-0554">One-carbon metabolism</keyword>
<dbReference type="NCBIfam" id="TIGR01499">
    <property type="entry name" value="folC"/>
    <property type="match status" value="1"/>
</dbReference>
<dbReference type="GO" id="GO:0005829">
    <property type="term" value="C:cytosol"/>
    <property type="evidence" value="ECO:0007669"/>
    <property type="project" value="TreeGrafter"/>
</dbReference>
<dbReference type="STRING" id="7260.B4NDU2"/>
<feature type="binding site" evidence="19">
    <location>
        <position position="187"/>
    </location>
    <ligand>
        <name>Mg(2+)</name>
        <dbReference type="ChEBI" id="CHEBI:18420"/>
        <label>1</label>
    </ligand>
</feature>
<feature type="binding site" evidence="18">
    <location>
        <position position="408"/>
    </location>
    <ligand>
        <name>ATP</name>
        <dbReference type="ChEBI" id="CHEBI:30616"/>
    </ligand>
</feature>
<comment type="pathway">
    <text evidence="4 17">Cofactor biosynthesis; tetrahydrofolylpolyglutamate biosynthesis.</text>
</comment>
<dbReference type="KEGG" id="dwi:6649211"/>
<dbReference type="FunCoup" id="B4NDU2">
    <property type="interactions" value="1064"/>
</dbReference>
<dbReference type="HOGENOM" id="CLU_015869_0_3_1"/>
<keyword evidence="10 18" id="KW-0547">Nucleotide-binding</keyword>
<dbReference type="AlphaFoldDB" id="B4NDU2"/>
<dbReference type="InterPro" id="IPR001645">
    <property type="entry name" value="Folylpolyglutamate_synth"/>
</dbReference>
<dbReference type="OrthoDB" id="5212574at2759"/>
<sequence length="583" mass="65983">MPNRNINVVTRQLWRLVRQNQKPSLYTAMISNGSSATISDPPTRIGSKIPMEYDTHSYATVLAHTKPATSPPAATVEDLIFYPKGHASSYLKKNHSKADVNKAFEEAIQALNSLQSNDNAIRNSIQNTRINTKEDTIRYLERSGLPLTTVEKLSFIHVAGTKGKGSTCALAESLLRHHGAHTGFFSSPHIMHTNERIRIDGQPMDKEKFTKLFWKVYNRLKEQSEHETDMPAYFKFLTILCFHAFVEEQVDVAILEVGIGGEQDTTNIVRNVRTVGITSLGLEHTELLGNTLQKIAWQKAGIIKPNSHVYTHVTQPECLQVIRDRASDNQATVHEVPRMEDYFHYNLQDKYLDSFHNTILLNGSLAIQLVYDWLDQTEGPLHRAHKPNETKMCPEVLMGLRNTHWPGRCQLVEFHNMRLHFDGAHTPESMKICTDWFQTSTSHNSNPKILIFNRTGDTDPIEMLQILQNACRFDLACFVPNLATTNPNRPSQVMVRYSGEYQITRAHAIAKTWQKLSEASKQTNTVLVHVSLWDAFLDIRERYGIETNLDILITGSIHLLGAAISALDQLHGANNDRPSNGHK</sequence>
<dbReference type="PIRSF" id="PIRSF038895">
    <property type="entry name" value="FPGS"/>
    <property type="match status" value="1"/>
</dbReference>
<evidence type="ECO:0000256" key="3">
    <source>
        <dbReference type="ARBA" id="ARBA00004496"/>
    </source>
</evidence>
<evidence type="ECO:0000256" key="6">
    <source>
        <dbReference type="ARBA" id="ARBA00022490"/>
    </source>
</evidence>
<dbReference type="PANTHER" id="PTHR11136">
    <property type="entry name" value="FOLYLPOLYGLUTAMATE SYNTHASE-RELATED"/>
    <property type="match status" value="1"/>
</dbReference>
<dbReference type="EMBL" id="CH964239">
    <property type="protein sequence ID" value="EDW81911.1"/>
    <property type="molecule type" value="Genomic_DNA"/>
</dbReference>
<keyword evidence="21" id="KW-1185">Reference proteome</keyword>
<dbReference type="SMR" id="B4NDU2"/>
<feature type="binding site" evidence="18">
    <location>
        <position position="422"/>
    </location>
    <ligand>
        <name>ATP</name>
        <dbReference type="ChEBI" id="CHEBI:30616"/>
    </ligand>
</feature>
<dbReference type="OMA" id="THALFCT"/>
<proteinExistence type="inferred from homology"/>
<comment type="catalytic activity">
    <reaction evidence="16 17">
        <text>(6S)-5,6,7,8-tetrahydrofolyl-(gamma-L-Glu)(n) + L-glutamate + ATP = (6S)-5,6,7,8-tetrahydrofolyl-(gamma-L-Glu)(n+1) + ADP + phosphate + H(+)</text>
        <dbReference type="Rhea" id="RHEA:10580"/>
        <dbReference type="Rhea" id="RHEA-COMP:14738"/>
        <dbReference type="Rhea" id="RHEA-COMP:14740"/>
        <dbReference type="ChEBI" id="CHEBI:15378"/>
        <dbReference type="ChEBI" id="CHEBI:29985"/>
        <dbReference type="ChEBI" id="CHEBI:30616"/>
        <dbReference type="ChEBI" id="CHEBI:43474"/>
        <dbReference type="ChEBI" id="CHEBI:141005"/>
        <dbReference type="ChEBI" id="CHEBI:456216"/>
        <dbReference type="EC" id="6.3.2.17"/>
    </reaction>
</comment>
<keyword evidence="12 18" id="KW-0067">ATP-binding</keyword>
<evidence type="ECO:0000256" key="18">
    <source>
        <dbReference type="PIRSR" id="PIRSR038895-1"/>
    </source>
</evidence>
<evidence type="ECO:0000256" key="17">
    <source>
        <dbReference type="PIRNR" id="PIRNR038895"/>
    </source>
</evidence>
<accession>B4NDU2</accession>
<dbReference type="PANTHER" id="PTHR11136:SF5">
    <property type="entry name" value="FOLYLPOLYGLUTAMATE SYNTHASE, MITOCHONDRIAL"/>
    <property type="match status" value="1"/>
</dbReference>
<dbReference type="Gene3D" id="3.90.190.20">
    <property type="entry name" value="Mur ligase, C-terminal domain"/>
    <property type="match status" value="1"/>
</dbReference>
<feature type="binding site" evidence="19">
    <location>
        <position position="284"/>
    </location>
    <ligand>
        <name>Mg(2+)</name>
        <dbReference type="ChEBI" id="CHEBI:18420"/>
        <label>1</label>
    </ligand>
</feature>
<gene>
    <name evidence="20" type="primary">Dwil\GK25512</name>
    <name evidence="20" type="ORF">Dwil_GK25512</name>
</gene>
<dbReference type="InParanoid" id="B4NDU2"/>
<keyword evidence="9 19" id="KW-0479">Metal-binding</keyword>
<dbReference type="InterPro" id="IPR018109">
    <property type="entry name" value="Folylpolyglutamate_synth_CS"/>
</dbReference>
<dbReference type="Proteomes" id="UP000007798">
    <property type="component" value="Unassembled WGS sequence"/>
</dbReference>
<keyword evidence="6" id="KW-0963">Cytoplasm</keyword>
<dbReference type="InterPro" id="IPR036565">
    <property type="entry name" value="Mur-like_cat_sf"/>
</dbReference>
<evidence type="ECO:0000256" key="2">
    <source>
        <dbReference type="ARBA" id="ARBA00004305"/>
    </source>
</evidence>
<keyword evidence="11" id="KW-0999">Mitochondrion inner membrane</keyword>
<organism evidence="20 21">
    <name type="scientific">Drosophila willistoni</name>
    <name type="common">Fruit fly</name>
    <dbReference type="NCBI Taxonomy" id="7260"/>
    <lineage>
        <taxon>Eukaryota</taxon>
        <taxon>Metazoa</taxon>
        <taxon>Ecdysozoa</taxon>
        <taxon>Arthropoda</taxon>
        <taxon>Hexapoda</taxon>
        <taxon>Insecta</taxon>
        <taxon>Pterygota</taxon>
        <taxon>Neoptera</taxon>
        <taxon>Endopterygota</taxon>
        <taxon>Diptera</taxon>
        <taxon>Brachycera</taxon>
        <taxon>Muscomorpha</taxon>
        <taxon>Ephydroidea</taxon>
        <taxon>Drosophilidae</taxon>
        <taxon>Drosophila</taxon>
        <taxon>Sophophora</taxon>
    </lineage>
</organism>
<evidence type="ECO:0000256" key="7">
    <source>
        <dbReference type="ARBA" id="ARBA00022563"/>
    </source>
</evidence>
<keyword evidence="13 19" id="KW-0460">Magnesium</keyword>
<evidence type="ECO:0000256" key="5">
    <source>
        <dbReference type="ARBA" id="ARBA00008276"/>
    </source>
</evidence>
<evidence type="ECO:0000313" key="20">
    <source>
        <dbReference type="EMBL" id="EDW81911.1"/>
    </source>
</evidence>
<evidence type="ECO:0000256" key="10">
    <source>
        <dbReference type="ARBA" id="ARBA00022741"/>
    </source>
</evidence>
<dbReference type="GO" id="GO:0006730">
    <property type="term" value="P:one-carbon metabolic process"/>
    <property type="evidence" value="ECO:0007669"/>
    <property type="project" value="UniProtKB-KW"/>
</dbReference>
<evidence type="ECO:0000256" key="12">
    <source>
        <dbReference type="ARBA" id="ARBA00022840"/>
    </source>
</evidence>
<evidence type="ECO:0000256" key="14">
    <source>
        <dbReference type="ARBA" id="ARBA00023128"/>
    </source>
</evidence>
<reference evidence="20 21" key="1">
    <citation type="journal article" date="2007" name="Nature">
        <title>Evolution of genes and genomes on the Drosophila phylogeny.</title>
        <authorList>
            <consortium name="Drosophila 12 Genomes Consortium"/>
            <person name="Clark A.G."/>
            <person name="Eisen M.B."/>
            <person name="Smith D.R."/>
            <person name="Bergman C.M."/>
            <person name="Oliver B."/>
            <person name="Markow T.A."/>
            <person name="Kaufman T.C."/>
            <person name="Kellis M."/>
            <person name="Gelbart W."/>
            <person name="Iyer V.N."/>
            <person name="Pollard D.A."/>
            <person name="Sackton T.B."/>
            <person name="Larracuente A.M."/>
            <person name="Singh N.D."/>
            <person name="Abad J.P."/>
            <person name="Abt D.N."/>
            <person name="Adryan B."/>
            <person name="Aguade M."/>
            <person name="Akashi H."/>
            <person name="Anderson W.W."/>
            <person name="Aquadro C.F."/>
            <person name="Ardell D.H."/>
            <person name="Arguello R."/>
            <person name="Artieri C.G."/>
            <person name="Barbash D.A."/>
            <person name="Barker D."/>
            <person name="Barsanti P."/>
            <person name="Batterham P."/>
            <person name="Batzoglou S."/>
            <person name="Begun D."/>
            <person name="Bhutkar A."/>
            <person name="Blanco E."/>
            <person name="Bosak S.A."/>
            <person name="Bradley R.K."/>
            <person name="Brand A.D."/>
            <person name="Brent M.R."/>
            <person name="Brooks A.N."/>
            <person name="Brown R.H."/>
            <person name="Butlin R.K."/>
            <person name="Caggese C."/>
            <person name="Calvi B.R."/>
            <person name="Bernardo de Carvalho A."/>
            <person name="Caspi A."/>
            <person name="Castrezana S."/>
            <person name="Celniker S.E."/>
            <person name="Chang J.L."/>
            <person name="Chapple C."/>
            <person name="Chatterji S."/>
            <person name="Chinwalla A."/>
            <person name="Civetta A."/>
            <person name="Clifton S.W."/>
            <person name="Comeron J.M."/>
            <person name="Costello J.C."/>
            <person name="Coyne J.A."/>
            <person name="Daub J."/>
            <person name="David R.G."/>
            <person name="Delcher A.L."/>
            <person name="Delehaunty K."/>
            <person name="Do C.B."/>
            <person name="Ebling H."/>
            <person name="Edwards K."/>
            <person name="Eickbush T."/>
            <person name="Evans J.D."/>
            <person name="Filipski A."/>
            <person name="Findeiss S."/>
            <person name="Freyhult E."/>
            <person name="Fulton L."/>
            <person name="Fulton R."/>
            <person name="Garcia A.C."/>
            <person name="Gardiner A."/>
            <person name="Garfield D.A."/>
            <person name="Garvin B.E."/>
            <person name="Gibson G."/>
            <person name="Gilbert D."/>
            <person name="Gnerre S."/>
            <person name="Godfrey J."/>
            <person name="Good R."/>
            <person name="Gotea V."/>
            <person name="Gravely B."/>
            <person name="Greenberg A.J."/>
            <person name="Griffiths-Jones S."/>
            <person name="Gross S."/>
            <person name="Guigo R."/>
            <person name="Gustafson E.A."/>
            <person name="Haerty W."/>
            <person name="Hahn M.W."/>
            <person name="Halligan D.L."/>
            <person name="Halpern A.L."/>
            <person name="Halter G.M."/>
            <person name="Han M.V."/>
            <person name="Heger A."/>
            <person name="Hillier L."/>
            <person name="Hinrichs A.S."/>
            <person name="Holmes I."/>
            <person name="Hoskins R.A."/>
            <person name="Hubisz M.J."/>
            <person name="Hultmark D."/>
            <person name="Huntley M.A."/>
            <person name="Jaffe D.B."/>
            <person name="Jagadeeshan S."/>
            <person name="Jeck W.R."/>
            <person name="Johnson J."/>
            <person name="Jones C.D."/>
            <person name="Jordan W.C."/>
            <person name="Karpen G.H."/>
            <person name="Kataoka E."/>
            <person name="Keightley P.D."/>
            <person name="Kheradpour P."/>
            <person name="Kirkness E.F."/>
            <person name="Koerich L.B."/>
            <person name="Kristiansen K."/>
            <person name="Kudrna D."/>
            <person name="Kulathinal R.J."/>
            <person name="Kumar S."/>
            <person name="Kwok R."/>
            <person name="Lander E."/>
            <person name="Langley C.H."/>
            <person name="Lapoint R."/>
            <person name="Lazzaro B.P."/>
            <person name="Lee S.J."/>
            <person name="Levesque L."/>
            <person name="Li R."/>
            <person name="Lin C.F."/>
            <person name="Lin M.F."/>
            <person name="Lindblad-Toh K."/>
            <person name="Llopart A."/>
            <person name="Long M."/>
            <person name="Low L."/>
            <person name="Lozovsky E."/>
            <person name="Lu J."/>
            <person name="Luo M."/>
            <person name="Machado C.A."/>
            <person name="Makalowski W."/>
            <person name="Marzo M."/>
            <person name="Matsuda M."/>
            <person name="Matzkin L."/>
            <person name="McAllister B."/>
            <person name="McBride C.S."/>
            <person name="McKernan B."/>
            <person name="McKernan K."/>
            <person name="Mendez-Lago M."/>
            <person name="Minx P."/>
            <person name="Mollenhauer M.U."/>
            <person name="Montooth K."/>
            <person name="Mount S.M."/>
            <person name="Mu X."/>
            <person name="Myers E."/>
            <person name="Negre B."/>
            <person name="Newfeld S."/>
            <person name="Nielsen R."/>
            <person name="Noor M.A."/>
            <person name="O'Grady P."/>
            <person name="Pachter L."/>
            <person name="Papaceit M."/>
            <person name="Parisi M.J."/>
            <person name="Parisi M."/>
            <person name="Parts L."/>
            <person name="Pedersen J.S."/>
            <person name="Pesole G."/>
            <person name="Phillippy A.M."/>
            <person name="Ponting C.P."/>
            <person name="Pop M."/>
            <person name="Porcelli D."/>
            <person name="Powell J.R."/>
            <person name="Prohaska S."/>
            <person name="Pruitt K."/>
            <person name="Puig M."/>
            <person name="Quesneville H."/>
            <person name="Ram K.R."/>
            <person name="Rand D."/>
            <person name="Rasmussen M.D."/>
            <person name="Reed L.K."/>
            <person name="Reenan R."/>
            <person name="Reily A."/>
            <person name="Remington K.A."/>
            <person name="Rieger T.T."/>
            <person name="Ritchie M.G."/>
            <person name="Robin C."/>
            <person name="Rogers Y.H."/>
            <person name="Rohde C."/>
            <person name="Rozas J."/>
            <person name="Rubenfield M.J."/>
            <person name="Ruiz A."/>
            <person name="Russo S."/>
            <person name="Salzberg S.L."/>
            <person name="Sanchez-Gracia A."/>
            <person name="Saranga D.J."/>
            <person name="Sato H."/>
            <person name="Schaeffer S.W."/>
            <person name="Schatz M.C."/>
            <person name="Schlenke T."/>
            <person name="Schwartz R."/>
            <person name="Segarra C."/>
            <person name="Singh R.S."/>
            <person name="Sirot L."/>
            <person name="Sirota M."/>
            <person name="Sisneros N.B."/>
            <person name="Smith C.D."/>
            <person name="Smith T.F."/>
            <person name="Spieth J."/>
            <person name="Stage D.E."/>
            <person name="Stark A."/>
            <person name="Stephan W."/>
            <person name="Strausberg R.L."/>
            <person name="Strempel S."/>
            <person name="Sturgill D."/>
            <person name="Sutton G."/>
            <person name="Sutton G.G."/>
            <person name="Tao W."/>
            <person name="Teichmann S."/>
            <person name="Tobari Y.N."/>
            <person name="Tomimura Y."/>
            <person name="Tsolas J.M."/>
            <person name="Valente V.L."/>
            <person name="Venter E."/>
            <person name="Venter J.C."/>
            <person name="Vicario S."/>
            <person name="Vieira F.G."/>
            <person name="Vilella A.J."/>
            <person name="Villasante A."/>
            <person name="Walenz B."/>
            <person name="Wang J."/>
            <person name="Wasserman M."/>
            <person name="Watts T."/>
            <person name="Wilson D."/>
            <person name="Wilson R.K."/>
            <person name="Wing R.A."/>
            <person name="Wolfner M.F."/>
            <person name="Wong A."/>
            <person name="Wong G.K."/>
            <person name="Wu C.I."/>
            <person name="Wu G."/>
            <person name="Yamamoto D."/>
            <person name="Yang H.P."/>
            <person name="Yang S.P."/>
            <person name="Yorke J.A."/>
            <person name="Yoshida K."/>
            <person name="Zdobnov E."/>
            <person name="Zhang P."/>
            <person name="Zhang Y."/>
            <person name="Zimin A.V."/>
            <person name="Baldwin J."/>
            <person name="Abdouelleil A."/>
            <person name="Abdulkadir J."/>
            <person name="Abebe A."/>
            <person name="Abera B."/>
            <person name="Abreu J."/>
            <person name="Acer S.C."/>
            <person name="Aftuck L."/>
            <person name="Alexander A."/>
            <person name="An P."/>
            <person name="Anderson E."/>
            <person name="Anderson S."/>
            <person name="Arachi H."/>
            <person name="Azer M."/>
            <person name="Bachantsang P."/>
            <person name="Barry A."/>
            <person name="Bayul T."/>
            <person name="Berlin A."/>
            <person name="Bessette D."/>
            <person name="Bloom T."/>
            <person name="Blye J."/>
            <person name="Boguslavskiy L."/>
            <person name="Bonnet C."/>
            <person name="Boukhgalter B."/>
            <person name="Bourzgui I."/>
            <person name="Brown A."/>
            <person name="Cahill P."/>
            <person name="Channer S."/>
            <person name="Cheshatsang Y."/>
            <person name="Chuda L."/>
            <person name="Citroen M."/>
            <person name="Collymore A."/>
            <person name="Cooke P."/>
            <person name="Costello M."/>
            <person name="D'Aco K."/>
            <person name="Daza R."/>
            <person name="De Haan G."/>
            <person name="DeGray S."/>
            <person name="DeMaso C."/>
            <person name="Dhargay N."/>
            <person name="Dooley K."/>
            <person name="Dooley E."/>
            <person name="Doricent M."/>
            <person name="Dorje P."/>
            <person name="Dorjee K."/>
            <person name="Dupes A."/>
            <person name="Elong R."/>
            <person name="Falk J."/>
            <person name="Farina A."/>
            <person name="Faro S."/>
            <person name="Ferguson D."/>
            <person name="Fisher S."/>
            <person name="Foley C.D."/>
            <person name="Franke A."/>
            <person name="Friedrich D."/>
            <person name="Gadbois L."/>
            <person name="Gearin G."/>
            <person name="Gearin C.R."/>
            <person name="Giannoukos G."/>
            <person name="Goode T."/>
            <person name="Graham J."/>
            <person name="Grandbois E."/>
            <person name="Grewal S."/>
            <person name="Gyaltsen K."/>
            <person name="Hafez N."/>
            <person name="Hagos B."/>
            <person name="Hall J."/>
            <person name="Henson C."/>
            <person name="Hollinger A."/>
            <person name="Honan T."/>
            <person name="Huard M.D."/>
            <person name="Hughes L."/>
            <person name="Hurhula B."/>
            <person name="Husby M.E."/>
            <person name="Kamat A."/>
            <person name="Kanga B."/>
            <person name="Kashin S."/>
            <person name="Khazanovich D."/>
            <person name="Kisner P."/>
            <person name="Lance K."/>
            <person name="Lara M."/>
            <person name="Lee W."/>
            <person name="Lennon N."/>
            <person name="Letendre F."/>
            <person name="LeVine R."/>
            <person name="Lipovsky A."/>
            <person name="Liu X."/>
            <person name="Liu J."/>
            <person name="Liu S."/>
            <person name="Lokyitsang T."/>
            <person name="Lokyitsang Y."/>
            <person name="Lubonja R."/>
            <person name="Lui A."/>
            <person name="MacDonald P."/>
            <person name="Magnisalis V."/>
            <person name="Maru K."/>
            <person name="Matthews C."/>
            <person name="McCusker W."/>
            <person name="McDonough S."/>
            <person name="Mehta T."/>
            <person name="Meldrim J."/>
            <person name="Meneus L."/>
            <person name="Mihai O."/>
            <person name="Mihalev A."/>
            <person name="Mihova T."/>
            <person name="Mittelman R."/>
            <person name="Mlenga V."/>
            <person name="Montmayeur A."/>
            <person name="Mulrain L."/>
            <person name="Navidi A."/>
            <person name="Naylor J."/>
            <person name="Negash T."/>
            <person name="Nguyen T."/>
            <person name="Nguyen N."/>
            <person name="Nicol R."/>
            <person name="Norbu C."/>
            <person name="Norbu N."/>
            <person name="Novod N."/>
            <person name="O'Neill B."/>
            <person name="Osman S."/>
            <person name="Markiewicz E."/>
            <person name="Oyono O.L."/>
            <person name="Patti C."/>
            <person name="Phunkhang P."/>
            <person name="Pierre F."/>
            <person name="Priest M."/>
            <person name="Raghuraman S."/>
            <person name="Rege F."/>
            <person name="Reyes R."/>
            <person name="Rise C."/>
            <person name="Rogov P."/>
            <person name="Ross K."/>
            <person name="Ryan E."/>
            <person name="Settipalli S."/>
            <person name="Shea T."/>
            <person name="Sherpa N."/>
            <person name="Shi L."/>
            <person name="Shih D."/>
            <person name="Sparrow T."/>
            <person name="Spaulding J."/>
            <person name="Stalker J."/>
            <person name="Stange-Thomann N."/>
            <person name="Stavropoulos S."/>
            <person name="Stone C."/>
            <person name="Strader C."/>
            <person name="Tesfaye S."/>
            <person name="Thomson T."/>
            <person name="Thoulutsang Y."/>
            <person name="Thoulutsang D."/>
            <person name="Topham K."/>
            <person name="Topping I."/>
            <person name="Tsamla T."/>
            <person name="Vassiliev H."/>
            <person name="Vo A."/>
            <person name="Wangchuk T."/>
            <person name="Wangdi T."/>
            <person name="Weiand M."/>
            <person name="Wilkinson J."/>
            <person name="Wilson A."/>
            <person name="Yadav S."/>
            <person name="Young G."/>
            <person name="Yu Q."/>
            <person name="Zembek L."/>
            <person name="Zhong D."/>
            <person name="Zimmer A."/>
            <person name="Zwirko Z."/>
            <person name="Jaffe D.B."/>
            <person name="Alvarez P."/>
            <person name="Brockman W."/>
            <person name="Butler J."/>
            <person name="Chin C."/>
            <person name="Gnerre S."/>
            <person name="Grabherr M."/>
            <person name="Kleber M."/>
            <person name="Mauceli E."/>
            <person name="MacCallum I."/>
        </authorList>
    </citation>
    <scope>NUCLEOTIDE SEQUENCE [LARGE SCALE GENOMIC DNA]</scope>
    <source>
        <strain evidence="21">Tucson 14030-0811.24</strain>
    </source>
</reference>
<evidence type="ECO:0000256" key="8">
    <source>
        <dbReference type="ARBA" id="ARBA00022598"/>
    </source>
</evidence>
<protein>
    <recommendedName>
        <fullName evidence="17">Folylpolyglutamate synthase</fullName>
        <ecNumber evidence="17">6.3.2.17</ecNumber>
    </recommendedName>
    <alternativeName>
        <fullName evidence="17">Folylpoly-gamma-glutamate synthetase</fullName>
    </alternativeName>
    <alternativeName>
        <fullName evidence="17">Tetrahydrofolylpolyglutamate synthase</fullName>
    </alternativeName>
</protein>
<evidence type="ECO:0000256" key="16">
    <source>
        <dbReference type="ARBA" id="ARBA00047493"/>
    </source>
</evidence>
<dbReference type="GO" id="GO:0005759">
    <property type="term" value="C:mitochondrial matrix"/>
    <property type="evidence" value="ECO:0007669"/>
    <property type="project" value="UniProtKB-SubCell"/>
</dbReference>
<evidence type="ECO:0000256" key="11">
    <source>
        <dbReference type="ARBA" id="ARBA00022792"/>
    </source>
</evidence>
<evidence type="ECO:0000256" key="9">
    <source>
        <dbReference type="ARBA" id="ARBA00022723"/>
    </source>
</evidence>
<keyword evidence="15" id="KW-0472">Membrane</keyword>
<feature type="binding site" evidence="19">
    <location>
        <position position="256"/>
    </location>
    <ligand>
        <name>Mg(2+)</name>
        <dbReference type="ChEBI" id="CHEBI:18420"/>
        <label>1</label>
    </ligand>
</feature>
<dbReference type="GO" id="GO:0046872">
    <property type="term" value="F:metal ion binding"/>
    <property type="evidence" value="ECO:0007669"/>
    <property type="project" value="UniProtKB-KW"/>
</dbReference>